<name>A0ABN7RSP0_OIKDI</name>
<dbReference type="Proteomes" id="UP001158576">
    <property type="component" value="Chromosome PAR"/>
</dbReference>
<organism evidence="1 2">
    <name type="scientific">Oikopleura dioica</name>
    <name type="common">Tunicate</name>
    <dbReference type="NCBI Taxonomy" id="34765"/>
    <lineage>
        <taxon>Eukaryota</taxon>
        <taxon>Metazoa</taxon>
        <taxon>Chordata</taxon>
        <taxon>Tunicata</taxon>
        <taxon>Appendicularia</taxon>
        <taxon>Copelata</taxon>
        <taxon>Oikopleuridae</taxon>
        <taxon>Oikopleura</taxon>
    </lineage>
</organism>
<gene>
    <name evidence="1" type="ORF">OKIOD_LOCUS1550</name>
</gene>
<dbReference type="EMBL" id="OU015568">
    <property type="protein sequence ID" value="CAG5081917.1"/>
    <property type="molecule type" value="Genomic_DNA"/>
</dbReference>
<reference evidence="1 2" key="1">
    <citation type="submission" date="2021-04" db="EMBL/GenBank/DDBJ databases">
        <authorList>
            <person name="Bliznina A."/>
        </authorList>
    </citation>
    <scope>NUCLEOTIDE SEQUENCE [LARGE SCALE GENOMIC DNA]</scope>
</reference>
<keyword evidence="2" id="KW-1185">Reference proteome</keyword>
<sequence>MNTKNKEINYGTFMLNKESSDEFVTCNEISSRAPSVAETNTNISQYTWISADFIEKARQKFDDIIERSKVDEFFRVFKYIFIFCGPKGKADTKNEGPYDGSGKIVPIDGKMPFWDIPYDMGTNEAVIGVDLDQRCFLPKYESEGKDARKAQKLISKAADAIHRNPNNKMRKCAVPDTEPVPEWIQSKFQTLENSPRSILNFDHGITALRGLIEAYIGECKIGSVWWPRRIEKFLTKLNDAACDPWNEDCR</sequence>
<evidence type="ECO:0000313" key="2">
    <source>
        <dbReference type="Proteomes" id="UP001158576"/>
    </source>
</evidence>
<protein>
    <submittedName>
        <fullName evidence="1">Oidioi.mRNA.OKI2018_I69.PAR.g9992.t1.cds</fullName>
    </submittedName>
</protein>
<evidence type="ECO:0000313" key="1">
    <source>
        <dbReference type="EMBL" id="CAG5081917.1"/>
    </source>
</evidence>
<proteinExistence type="predicted"/>
<accession>A0ABN7RSP0</accession>